<dbReference type="InterPro" id="IPR043577">
    <property type="entry name" value="AE"/>
</dbReference>
<evidence type="ECO:0000256" key="2">
    <source>
        <dbReference type="ARBA" id="ARBA00022670"/>
    </source>
</evidence>
<dbReference type="GO" id="GO:0004197">
    <property type="term" value="F:cysteine-type endopeptidase activity"/>
    <property type="evidence" value="ECO:0007669"/>
    <property type="project" value="InterPro"/>
</dbReference>
<evidence type="ECO:0000256" key="6">
    <source>
        <dbReference type="ARBA" id="ARBA00023157"/>
    </source>
</evidence>
<dbReference type="CDD" id="cd21115">
    <property type="entry name" value="legumain_C"/>
    <property type="match status" value="1"/>
</dbReference>
<dbReference type="Pfam" id="PF01650">
    <property type="entry name" value="Peptidase_C13"/>
    <property type="match status" value="1"/>
</dbReference>
<accession>A0AAN7MDF8</accession>
<evidence type="ECO:0000256" key="9">
    <source>
        <dbReference type="SAM" id="SignalP"/>
    </source>
</evidence>
<feature type="active site" evidence="8">
    <location>
        <position position="167"/>
    </location>
</feature>
<dbReference type="Gene3D" id="1.10.132.130">
    <property type="match status" value="1"/>
</dbReference>
<keyword evidence="4" id="KW-0378">Hydrolase</keyword>
<dbReference type="PANTHER" id="PTHR12000">
    <property type="entry name" value="HEMOGLOBINASE FAMILY MEMBER"/>
    <property type="match status" value="1"/>
</dbReference>
<feature type="chain" id="PRO_5043027659" description="Legumain prodomain domain-containing protein" evidence="9">
    <location>
        <begin position="21"/>
        <end position="475"/>
    </location>
</feature>
<sequence length="475" mass="53243">MRSIGCICRVLLWLVSWILARNNSVESRWLTIQEDLLSFQHEAEFNGTRWAVLVAGSNEYYNYRHQADVSHAYQIMKQGGLADENIIVFMYDDIAYNKENPTPGFIINKPHGPNVYHGVPKDYTGNHTNANNLYAVLLGDKKNLTGGSGKVLSSGPDDHVFFYYTDHGSTGILGMPVGESVYANDLIQVLTKKHKAGGYKKMAIYIEACESGSMLSGLLSDDMDIYATTASNPDENSWACYCPRSPMKRNVTAPPGSPEYYGACLGDTYSVAWLEDSDVHDPKEETLEEQYQKVKKRTNSSHVMQYGNKLLGKDLRSVYMGQNYPDHGSGSPTGPSRTTNSMLGGLVKQLDAKIAYLNHKVQRVSNVSPHKMEWEKMLRDELLERELVDRRMQQISEILFGQEKGLSGSMSARPDGQPVVDDWDCYKTMVMTYEEHCGALSRYGRKYTRMMANMCNAGISKDKLVLASTKVCSTK</sequence>
<dbReference type="Gene3D" id="3.40.50.1460">
    <property type="match status" value="1"/>
</dbReference>
<feature type="active site" description="Nucleophile" evidence="8">
    <location>
        <position position="209"/>
    </location>
</feature>
<dbReference type="FunFam" id="3.40.50.1460:FF:000005">
    <property type="entry name" value="Vacuolar-processing enzyme beta-isozyme"/>
    <property type="match status" value="1"/>
</dbReference>
<evidence type="ECO:0000259" key="10">
    <source>
        <dbReference type="Pfam" id="PF20985"/>
    </source>
</evidence>
<comment type="caution">
    <text evidence="11">The sequence shown here is derived from an EMBL/GenBank/DDBJ whole genome shotgun (WGS) entry which is preliminary data.</text>
</comment>
<evidence type="ECO:0000256" key="8">
    <source>
        <dbReference type="PIRSR" id="PIRSR019663-1"/>
    </source>
</evidence>
<dbReference type="GO" id="GO:0006624">
    <property type="term" value="P:vacuolar protein processing"/>
    <property type="evidence" value="ECO:0007669"/>
    <property type="project" value="TreeGrafter"/>
</dbReference>
<feature type="signal peptide" evidence="9">
    <location>
        <begin position="1"/>
        <end position="20"/>
    </location>
</feature>
<name>A0AAN7MDF8_TRANT</name>
<evidence type="ECO:0000256" key="3">
    <source>
        <dbReference type="ARBA" id="ARBA00022729"/>
    </source>
</evidence>
<dbReference type="GO" id="GO:0051603">
    <property type="term" value="P:proteolysis involved in protein catabolic process"/>
    <property type="evidence" value="ECO:0007669"/>
    <property type="project" value="InterPro"/>
</dbReference>
<evidence type="ECO:0000256" key="5">
    <source>
        <dbReference type="ARBA" id="ARBA00022807"/>
    </source>
</evidence>
<organism evidence="11 12">
    <name type="scientific">Trapa natans</name>
    <name type="common">Water chestnut</name>
    <dbReference type="NCBI Taxonomy" id="22666"/>
    <lineage>
        <taxon>Eukaryota</taxon>
        <taxon>Viridiplantae</taxon>
        <taxon>Streptophyta</taxon>
        <taxon>Embryophyta</taxon>
        <taxon>Tracheophyta</taxon>
        <taxon>Spermatophyta</taxon>
        <taxon>Magnoliopsida</taxon>
        <taxon>eudicotyledons</taxon>
        <taxon>Gunneridae</taxon>
        <taxon>Pentapetalae</taxon>
        <taxon>rosids</taxon>
        <taxon>malvids</taxon>
        <taxon>Myrtales</taxon>
        <taxon>Lythraceae</taxon>
        <taxon>Trapa</taxon>
    </lineage>
</organism>
<dbReference type="InterPro" id="IPR001096">
    <property type="entry name" value="Peptidase_C13"/>
</dbReference>
<dbReference type="AlphaFoldDB" id="A0AAN7MDF8"/>
<keyword evidence="2" id="KW-0645">Protease</keyword>
<keyword evidence="7" id="KW-0325">Glycoprotein</keyword>
<dbReference type="FunFam" id="1.10.132.130:FF:000001">
    <property type="entry name" value="Vacuolar-processing enzyme beta-isozyme"/>
    <property type="match status" value="1"/>
</dbReference>
<comment type="similarity">
    <text evidence="1">Belongs to the peptidase C13 family.</text>
</comment>
<dbReference type="PANTHER" id="PTHR12000:SF50">
    <property type="entry name" value="VACUOLAR-PROCESSING ENZYME GAMMA-ISOZYME"/>
    <property type="match status" value="1"/>
</dbReference>
<dbReference type="PRINTS" id="PR00776">
    <property type="entry name" value="HEMOGLOBNASE"/>
</dbReference>
<dbReference type="Proteomes" id="UP001346149">
    <property type="component" value="Unassembled WGS sequence"/>
</dbReference>
<evidence type="ECO:0000256" key="1">
    <source>
        <dbReference type="ARBA" id="ARBA00009941"/>
    </source>
</evidence>
<keyword evidence="6" id="KW-1015">Disulfide bond</keyword>
<dbReference type="GO" id="GO:0005773">
    <property type="term" value="C:vacuole"/>
    <property type="evidence" value="ECO:0007669"/>
    <property type="project" value="GOC"/>
</dbReference>
<dbReference type="EMBL" id="JAXQNO010000006">
    <property type="protein sequence ID" value="KAK4796462.1"/>
    <property type="molecule type" value="Genomic_DNA"/>
</dbReference>
<protein>
    <recommendedName>
        <fullName evidence="10">Legumain prodomain domain-containing protein</fullName>
    </recommendedName>
</protein>
<dbReference type="PIRSF" id="PIRSF500139">
    <property type="entry name" value="AE"/>
    <property type="match status" value="1"/>
</dbReference>
<evidence type="ECO:0000256" key="7">
    <source>
        <dbReference type="ARBA" id="ARBA00023180"/>
    </source>
</evidence>
<reference evidence="11 12" key="1">
    <citation type="journal article" date="2023" name="Hortic Res">
        <title>Pangenome of water caltrop reveals structural variations and asymmetric subgenome divergence after allopolyploidization.</title>
        <authorList>
            <person name="Zhang X."/>
            <person name="Chen Y."/>
            <person name="Wang L."/>
            <person name="Yuan Y."/>
            <person name="Fang M."/>
            <person name="Shi L."/>
            <person name="Lu R."/>
            <person name="Comes H.P."/>
            <person name="Ma Y."/>
            <person name="Chen Y."/>
            <person name="Huang G."/>
            <person name="Zhou Y."/>
            <person name="Zheng Z."/>
            <person name="Qiu Y."/>
        </authorList>
    </citation>
    <scope>NUCLEOTIDE SEQUENCE [LARGE SCALE GENOMIC DNA]</scope>
    <source>
        <strain evidence="11">F231</strain>
    </source>
</reference>
<evidence type="ECO:0000256" key="4">
    <source>
        <dbReference type="ARBA" id="ARBA00022801"/>
    </source>
</evidence>
<dbReference type="PIRSF" id="PIRSF019663">
    <property type="entry name" value="Legumain"/>
    <property type="match status" value="1"/>
</dbReference>
<dbReference type="InterPro" id="IPR046427">
    <property type="entry name" value="Legumain_prodom_sf"/>
</dbReference>
<keyword evidence="12" id="KW-1185">Reference proteome</keyword>
<evidence type="ECO:0000313" key="12">
    <source>
        <dbReference type="Proteomes" id="UP001346149"/>
    </source>
</evidence>
<evidence type="ECO:0000313" key="11">
    <source>
        <dbReference type="EMBL" id="KAK4796462.1"/>
    </source>
</evidence>
<keyword evidence="3 9" id="KW-0732">Signal</keyword>
<dbReference type="Pfam" id="PF20985">
    <property type="entry name" value="Legum_prodom"/>
    <property type="match status" value="1"/>
</dbReference>
<gene>
    <name evidence="11" type="ORF">SAY86_028788</name>
</gene>
<dbReference type="InterPro" id="IPR048501">
    <property type="entry name" value="Legum_prodom"/>
</dbReference>
<keyword evidence="5" id="KW-0788">Thiol protease</keyword>
<feature type="domain" description="Legumain prodomain" evidence="10">
    <location>
        <begin position="377"/>
        <end position="472"/>
    </location>
</feature>
<proteinExistence type="inferred from homology"/>